<name>Q07HM2_RHOP5</name>
<feature type="active site" description="Charge relay system" evidence="5">
    <location>
        <position position="211"/>
    </location>
</feature>
<feature type="domain" description="Peptidase S8/S53" evidence="7">
    <location>
        <begin position="160"/>
        <end position="415"/>
    </location>
</feature>
<proteinExistence type="inferred from homology"/>
<evidence type="ECO:0000259" key="7">
    <source>
        <dbReference type="Pfam" id="PF00082"/>
    </source>
</evidence>
<dbReference type="Gene3D" id="2.40.10.10">
    <property type="entry name" value="Trypsin-like serine proteases"/>
    <property type="match status" value="2"/>
</dbReference>
<dbReference type="OrthoDB" id="500593at2"/>
<protein>
    <submittedName>
        <fullName evidence="8">Peptidase S8 and S53, subtilisin, kexin, sedolisin</fullName>
    </submittedName>
</protein>
<evidence type="ECO:0000256" key="3">
    <source>
        <dbReference type="ARBA" id="ARBA00022801"/>
    </source>
</evidence>
<feature type="active site" description="Charge relay system" evidence="5">
    <location>
        <position position="169"/>
    </location>
</feature>
<dbReference type="PANTHER" id="PTHR43806">
    <property type="entry name" value="PEPTIDASE S8"/>
    <property type="match status" value="1"/>
</dbReference>
<dbReference type="AlphaFoldDB" id="Q07HM2"/>
<dbReference type="InterPro" id="IPR009003">
    <property type="entry name" value="Peptidase_S1_PA"/>
</dbReference>
<keyword evidence="3 5" id="KW-0378">Hydrolase</keyword>
<keyword evidence="4 5" id="KW-0720">Serine protease</keyword>
<dbReference type="InterPro" id="IPR050131">
    <property type="entry name" value="Peptidase_S8_subtilisin-like"/>
</dbReference>
<dbReference type="InterPro" id="IPR015500">
    <property type="entry name" value="Peptidase_S8_subtilisin-rel"/>
</dbReference>
<dbReference type="SUPFAM" id="SSF50494">
    <property type="entry name" value="Trypsin-like serine proteases"/>
    <property type="match status" value="1"/>
</dbReference>
<dbReference type="HOGENOM" id="CLU_316619_0_0_5"/>
<accession>Q07HM2</accession>
<keyword evidence="2 5" id="KW-0645">Protease</keyword>
<dbReference type="InterPro" id="IPR000209">
    <property type="entry name" value="Peptidase_S8/S53_dom"/>
</dbReference>
<dbReference type="GO" id="GO:0006508">
    <property type="term" value="P:proteolysis"/>
    <property type="evidence" value="ECO:0007669"/>
    <property type="project" value="UniProtKB-KW"/>
</dbReference>
<dbReference type="InterPro" id="IPR036852">
    <property type="entry name" value="Peptidase_S8/S53_dom_sf"/>
</dbReference>
<dbReference type="eggNOG" id="COG3591">
    <property type="taxonomic scope" value="Bacteria"/>
</dbReference>
<dbReference type="eggNOG" id="COG1404">
    <property type="taxonomic scope" value="Bacteria"/>
</dbReference>
<dbReference type="Pfam" id="PF00082">
    <property type="entry name" value="Peptidase_S8"/>
    <property type="match status" value="1"/>
</dbReference>
<organism evidence="8">
    <name type="scientific">Rhodopseudomonas palustris (strain BisA53)</name>
    <dbReference type="NCBI Taxonomy" id="316055"/>
    <lineage>
        <taxon>Bacteria</taxon>
        <taxon>Pseudomonadati</taxon>
        <taxon>Pseudomonadota</taxon>
        <taxon>Alphaproteobacteria</taxon>
        <taxon>Hyphomicrobiales</taxon>
        <taxon>Nitrobacteraceae</taxon>
        <taxon>Rhodopseudomonas</taxon>
    </lineage>
</organism>
<dbReference type="STRING" id="316055.RPE_4642"/>
<dbReference type="KEGG" id="rpe:RPE_4642"/>
<evidence type="ECO:0000256" key="6">
    <source>
        <dbReference type="SAM" id="MobiDB-lite"/>
    </source>
</evidence>
<dbReference type="InterPro" id="IPR043504">
    <property type="entry name" value="Peptidase_S1_PA_chymotrypsin"/>
</dbReference>
<comment type="similarity">
    <text evidence="1 5">Belongs to the peptidase S8 family.</text>
</comment>
<dbReference type="PANTHER" id="PTHR43806:SF11">
    <property type="entry name" value="CEREVISIN-RELATED"/>
    <property type="match status" value="1"/>
</dbReference>
<dbReference type="SUPFAM" id="SSF52743">
    <property type="entry name" value="Subtilisin-like"/>
    <property type="match status" value="1"/>
</dbReference>
<evidence type="ECO:0000256" key="4">
    <source>
        <dbReference type="ARBA" id="ARBA00022825"/>
    </source>
</evidence>
<sequence>MSALDVLKEVAAVADTRTETALPAQIVRFSLEFESPPDLTAQRARLAALLQSERFSLQPLDADLPTFLVLQFPGVRRSISTPTLFAMAAEIARALDLVSCVPDVGVPLVVDPGATGSTTESVIGDALLNFTCWAKEDATLDKTWAVKSVRADRAWAKSKGRGIVIAQPDTGIASHPDLEQGMFDLAKATNILDGSNDPTDPLRDSAGNPGHGTATSSTLASRAAGSIVGTAPEAQVVPIRCVDSVILGLDGTPIARAVLHARRIGADIVSMSLGGPFYCPALSAAIAQAVESGMIVCAAAGNCVQPIVVYPASDENVIALAGVDIEDRPWKGTSRGAKVDVAGPAENVFVARRTPTDGGVGSITPSQGTSFATALTAGVAALWLGHFGRDNVRAEAHRRHLPVHHLFRAALRASARPPASGHWDQTRFGAGIVDAEALLNLPLADIPAPPPMPEAVATDDAETAVQTIMIEAVARRRDGFDWRRHGAEAVYLATDAWRRAHAATDMLSESARKPEPTPELAATAPAVLRTAIAQASDAPIMRPPVVGEAQRRSLIRGLAARGAGGVEALGVSEAEARQHLRGRGLDELQQLASQVFARLDAEGGSAEASSLRRSVLEGTAEVINGLTADAAFSPRPEQRMMLEALVQLKGRPALRVVDGTISPTDPLFGEWGGSLLPLPEIPAFTSAVGRIDGDGGHVGTGFLIGADLVMTNRHVLEAIAEEVKGPAGSKWIFAYNNVTIDFSDGADGSKRFQVKSVIACGPDPIENRVRFPHLDMALLQVETTNAAGQKLPPALPLIDETPDLHQKGDMFIIGFPARPSTSSMVDPATGQFSVEVSKRLAQIFNVRYGRKYLSPGIVDTPQGLVGDGRNWVFSHDATSLGGNSGSPAFRIMDPFGACGLHFGGATLTANYAHSLAAVKATGLIAALAKPDVNWLH</sequence>
<dbReference type="Pfam" id="PF13365">
    <property type="entry name" value="Trypsin_2"/>
    <property type="match status" value="1"/>
</dbReference>
<dbReference type="Gene3D" id="3.40.50.200">
    <property type="entry name" value="Peptidase S8/S53 domain"/>
    <property type="match status" value="1"/>
</dbReference>
<feature type="active site" description="Charge relay system" evidence="5">
    <location>
        <position position="370"/>
    </location>
</feature>
<gene>
    <name evidence="8" type="ordered locus">RPE_4642</name>
</gene>
<dbReference type="EMBL" id="CP000463">
    <property type="protein sequence ID" value="ABJ08562.1"/>
    <property type="molecule type" value="Genomic_DNA"/>
</dbReference>
<evidence type="ECO:0000256" key="1">
    <source>
        <dbReference type="ARBA" id="ARBA00011073"/>
    </source>
</evidence>
<dbReference type="PRINTS" id="PR00723">
    <property type="entry name" value="SUBTILISIN"/>
</dbReference>
<reference evidence="8" key="1">
    <citation type="submission" date="2006-09" db="EMBL/GenBank/DDBJ databases">
        <title>Complete sequence of Rhodopseudomonas palustris BisA53.</title>
        <authorList>
            <consortium name="US DOE Joint Genome Institute"/>
            <person name="Copeland A."/>
            <person name="Lucas S."/>
            <person name="Lapidus A."/>
            <person name="Barry K."/>
            <person name="Detter J.C."/>
            <person name="Glavina del Rio T."/>
            <person name="Hammon N."/>
            <person name="Israni S."/>
            <person name="Dalin E."/>
            <person name="Tice H."/>
            <person name="Pitluck S."/>
            <person name="Chain P."/>
            <person name="Malfatti S."/>
            <person name="Shin M."/>
            <person name="Vergez L."/>
            <person name="Schmutz J."/>
            <person name="Larimer F."/>
            <person name="Land M."/>
            <person name="Hauser L."/>
            <person name="Pelletier D.A."/>
            <person name="Kyrpides N."/>
            <person name="Kim E."/>
            <person name="Harwood C.S."/>
            <person name="Oda Y."/>
            <person name="Richardson P."/>
        </authorList>
    </citation>
    <scope>NUCLEOTIDE SEQUENCE [LARGE SCALE GENOMIC DNA]</scope>
    <source>
        <strain evidence="8">BisA53</strain>
    </source>
</reference>
<dbReference type="GO" id="GO:0004252">
    <property type="term" value="F:serine-type endopeptidase activity"/>
    <property type="evidence" value="ECO:0007669"/>
    <property type="project" value="UniProtKB-UniRule"/>
</dbReference>
<evidence type="ECO:0000313" key="8">
    <source>
        <dbReference type="EMBL" id="ABJ08562.1"/>
    </source>
</evidence>
<evidence type="ECO:0000256" key="2">
    <source>
        <dbReference type="ARBA" id="ARBA00022670"/>
    </source>
</evidence>
<feature type="region of interest" description="Disordered" evidence="6">
    <location>
        <begin position="194"/>
        <end position="217"/>
    </location>
</feature>
<evidence type="ECO:0000256" key="5">
    <source>
        <dbReference type="PROSITE-ProRule" id="PRU01240"/>
    </source>
</evidence>
<dbReference type="PROSITE" id="PS51892">
    <property type="entry name" value="SUBTILASE"/>
    <property type="match status" value="1"/>
</dbReference>